<dbReference type="RefSeq" id="WP_109604142.1">
    <property type="nucleotide sequence ID" value="NZ_JAMHJO010000009.1"/>
</dbReference>
<dbReference type="AlphaFoldDB" id="A0AA45C7Q9"/>
<evidence type="ECO:0000313" key="2">
    <source>
        <dbReference type="EMBL" id="PWJ95600.1"/>
    </source>
</evidence>
<feature type="transmembrane region" description="Helical" evidence="1">
    <location>
        <begin position="6"/>
        <end position="25"/>
    </location>
</feature>
<keyword evidence="1" id="KW-0472">Membrane</keyword>
<protein>
    <recommendedName>
        <fullName evidence="4">DUF3784 domain-containing protein</fullName>
    </recommendedName>
</protein>
<feature type="transmembrane region" description="Helical" evidence="1">
    <location>
        <begin position="45"/>
        <end position="66"/>
    </location>
</feature>
<evidence type="ECO:0000256" key="1">
    <source>
        <dbReference type="SAM" id="Phobius"/>
    </source>
</evidence>
<accession>A0AA45C7Q9</accession>
<name>A0AA45C7Q9_9BACT</name>
<keyword evidence="1" id="KW-1133">Transmembrane helix</keyword>
<evidence type="ECO:0008006" key="4">
    <source>
        <dbReference type="Google" id="ProtNLM"/>
    </source>
</evidence>
<sequence>MIVYFVIMIVGLIIALYGYMMKYTLRDKFINKFDPNAMVDAEGLVNYLGGNMFTIGITLVVFSIMFMIFKGFVIISIAFFAIILFLLLKTLVGFQKFFKY</sequence>
<keyword evidence="3" id="KW-1185">Reference proteome</keyword>
<dbReference type="EMBL" id="QGGI01000004">
    <property type="protein sequence ID" value="PWJ95600.1"/>
    <property type="molecule type" value="Genomic_DNA"/>
</dbReference>
<organism evidence="2 3">
    <name type="scientific">Oceanotoga teriensis</name>
    <dbReference type="NCBI Taxonomy" id="515440"/>
    <lineage>
        <taxon>Bacteria</taxon>
        <taxon>Thermotogati</taxon>
        <taxon>Thermotogota</taxon>
        <taxon>Thermotogae</taxon>
        <taxon>Petrotogales</taxon>
        <taxon>Petrotogaceae</taxon>
        <taxon>Oceanotoga</taxon>
    </lineage>
</organism>
<keyword evidence="1" id="KW-0812">Transmembrane</keyword>
<reference evidence="2 3" key="1">
    <citation type="submission" date="2018-05" db="EMBL/GenBank/DDBJ databases">
        <title>Genomic Encyclopedia of Type Strains, Phase IV (KMG-IV): sequencing the most valuable type-strain genomes for metagenomic binning, comparative biology and taxonomic classification.</title>
        <authorList>
            <person name="Goeker M."/>
        </authorList>
    </citation>
    <scope>NUCLEOTIDE SEQUENCE [LARGE SCALE GENOMIC DNA]</scope>
    <source>
        <strain evidence="2 3">DSM 24906</strain>
    </source>
</reference>
<comment type="caution">
    <text evidence="2">The sequence shown here is derived from an EMBL/GenBank/DDBJ whole genome shotgun (WGS) entry which is preliminary data.</text>
</comment>
<dbReference type="Proteomes" id="UP000245921">
    <property type="component" value="Unassembled WGS sequence"/>
</dbReference>
<feature type="transmembrane region" description="Helical" evidence="1">
    <location>
        <begin position="72"/>
        <end position="92"/>
    </location>
</feature>
<proteinExistence type="predicted"/>
<evidence type="ECO:0000313" key="3">
    <source>
        <dbReference type="Proteomes" id="UP000245921"/>
    </source>
</evidence>
<gene>
    <name evidence="2" type="ORF">C7380_10414</name>
</gene>